<dbReference type="EMBL" id="UINC01064840">
    <property type="protein sequence ID" value="SVB93891.1"/>
    <property type="molecule type" value="Genomic_DNA"/>
</dbReference>
<accession>A0A382I5B0</accession>
<protein>
    <submittedName>
        <fullName evidence="1">Uncharacterized protein</fullName>
    </submittedName>
</protein>
<sequence>MLMYRNPLINLVLLFLTLTSVIEGENLPFIYDFFPYPEEFLQTGFHPDNLQIGIDGREYMMDTQSKTICVKEGEKIKWSGGFGFEEDEFITPVSTAYSNLSLFVLDQSQSKLTEFDSNLNLVSSFALNINYPDLLLFNHLNETVIFSNSEQALFKYRYDFRTKETMIDINQYPQVSGEVMSISISDDGTIGLLTAYPDAVSFFNLSGRYNRSVQPLIEEPRWLFTVNSKWIVFNGSGAYYFLDSSEDVKSVPIHNIHFMTKKNSILYALSLEGYYKLYLKE</sequence>
<dbReference type="AlphaFoldDB" id="A0A382I5B0"/>
<proteinExistence type="predicted"/>
<dbReference type="InterPro" id="IPR011042">
    <property type="entry name" value="6-blade_b-propeller_TolB-like"/>
</dbReference>
<reference evidence="1" key="1">
    <citation type="submission" date="2018-05" db="EMBL/GenBank/DDBJ databases">
        <authorList>
            <person name="Lanie J.A."/>
            <person name="Ng W.-L."/>
            <person name="Kazmierczak K.M."/>
            <person name="Andrzejewski T.M."/>
            <person name="Davidsen T.M."/>
            <person name="Wayne K.J."/>
            <person name="Tettelin H."/>
            <person name="Glass J.I."/>
            <person name="Rusch D."/>
            <person name="Podicherti R."/>
            <person name="Tsui H.-C.T."/>
            <person name="Winkler M.E."/>
        </authorList>
    </citation>
    <scope>NUCLEOTIDE SEQUENCE</scope>
</reference>
<gene>
    <name evidence="1" type="ORF">METZ01_LOCUS246745</name>
</gene>
<name>A0A382I5B0_9ZZZZ</name>
<evidence type="ECO:0000313" key="1">
    <source>
        <dbReference type="EMBL" id="SVB93891.1"/>
    </source>
</evidence>
<dbReference type="Gene3D" id="2.120.10.30">
    <property type="entry name" value="TolB, C-terminal domain"/>
    <property type="match status" value="1"/>
</dbReference>
<dbReference type="SUPFAM" id="SSF101898">
    <property type="entry name" value="NHL repeat"/>
    <property type="match status" value="1"/>
</dbReference>
<organism evidence="1">
    <name type="scientific">marine metagenome</name>
    <dbReference type="NCBI Taxonomy" id="408172"/>
    <lineage>
        <taxon>unclassified sequences</taxon>
        <taxon>metagenomes</taxon>
        <taxon>ecological metagenomes</taxon>
    </lineage>
</organism>